<dbReference type="EMBL" id="JADGJW010002181">
    <property type="protein sequence ID" value="KAJ3199133.1"/>
    <property type="molecule type" value="Genomic_DNA"/>
</dbReference>
<name>A0AAD5XUB7_9FUNG</name>
<organism evidence="4 5">
    <name type="scientific">Clydaea vesicula</name>
    <dbReference type="NCBI Taxonomy" id="447962"/>
    <lineage>
        <taxon>Eukaryota</taxon>
        <taxon>Fungi</taxon>
        <taxon>Fungi incertae sedis</taxon>
        <taxon>Chytridiomycota</taxon>
        <taxon>Chytridiomycota incertae sedis</taxon>
        <taxon>Chytridiomycetes</taxon>
        <taxon>Lobulomycetales</taxon>
        <taxon>Lobulomycetaceae</taxon>
        <taxon>Clydaea</taxon>
    </lineage>
</organism>
<comment type="similarity">
    <text evidence="1">Belongs to the SDHAF4 family.</text>
</comment>
<reference evidence="4" key="1">
    <citation type="submission" date="2020-05" db="EMBL/GenBank/DDBJ databases">
        <title>Phylogenomic resolution of chytrid fungi.</title>
        <authorList>
            <person name="Stajich J.E."/>
            <person name="Amses K."/>
            <person name="Simmons R."/>
            <person name="Seto K."/>
            <person name="Myers J."/>
            <person name="Bonds A."/>
            <person name="Quandt C.A."/>
            <person name="Barry K."/>
            <person name="Liu P."/>
            <person name="Grigoriev I."/>
            <person name="Longcore J.E."/>
            <person name="James T.Y."/>
        </authorList>
    </citation>
    <scope>NUCLEOTIDE SEQUENCE</scope>
    <source>
        <strain evidence="4">JEL0476</strain>
    </source>
</reference>
<feature type="region of interest" description="Disordered" evidence="3">
    <location>
        <begin position="1"/>
        <end position="54"/>
    </location>
</feature>
<feature type="compositionally biased region" description="Basic and acidic residues" evidence="3">
    <location>
        <begin position="1"/>
        <end position="21"/>
    </location>
</feature>
<accession>A0AAD5XUB7</accession>
<sequence length="86" mass="9783">MEDLIKSKQKELETSDYHPDAQSENTGPQFEGDKNPVTGEIGGPQGLEPTRYGDWERKGRGITERLLEGLLCKEEFKDCDDKVLER</sequence>
<keyword evidence="5" id="KW-1185">Reference proteome</keyword>
<dbReference type="InterPro" id="IPR012875">
    <property type="entry name" value="SDHF4"/>
</dbReference>
<evidence type="ECO:0000313" key="4">
    <source>
        <dbReference type="EMBL" id="KAJ3199133.1"/>
    </source>
</evidence>
<gene>
    <name evidence="4" type="ORF">HK099_003298</name>
</gene>
<dbReference type="PANTHER" id="PTHR28524">
    <property type="entry name" value="SUCCINATE DEHYDROGENASE ASSEMBLY FACTOR 4, MITOCHONDRIAL"/>
    <property type="match status" value="1"/>
</dbReference>
<evidence type="ECO:0000256" key="2">
    <source>
        <dbReference type="ARBA" id="ARBA00022170"/>
    </source>
</evidence>
<evidence type="ECO:0000256" key="3">
    <source>
        <dbReference type="SAM" id="MobiDB-lite"/>
    </source>
</evidence>
<dbReference type="Proteomes" id="UP001211065">
    <property type="component" value="Unassembled WGS sequence"/>
</dbReference>
<dbReference type="AlphaFoldDB" id="A0AAD5XUB7"/>
<proteinExistence type="inferred from homology"/>
<dbReference type="PANTHER" id="PTHR28524:SF3">
    <property type="entry name" value="SUCCINATE DEHYDROGENASE ASSEMBLY FACTOR 4, MITOCHONDRIAL"/>
    <property type="match status" value="1"/>
</dbReference>
<protein>
    <recommendedName>
        <fullName evidence="2">Succinate dehydrogenase assembly factor 4, mitochondrial</fullName>
    </recommendedName>
</protein>
<evidence type="ECO:0000313" key="5">
    <source>
        <dbReference type="Proteomes" id="UP001211065"/>
    </source>
</evidence>
<comment type="caution">
    <text evidence="4">The sequence shown here is derived from an EMBL/GenBank/DDBJ whole genome shotgun (WGS) entry which is preliminary data.</text>
</comment>
<dbReference type="Pfam" id="PF07896">
    <property type="entry name" value="DUF1674"/>
    <property type="match status" value="1"/>
</dbReference>
<evidence type="ECO:0000256" key="1">
    <source>
        <dbReference type="ARBA" id="ARBA00005701"/>
    </source>
</evidence>